<dbReference type="PANTHER" id="PTHR47782">
    <property type="entry name" value="ZN(II)2CYS6 TRANSCRIPTION FACTOR (EUROFUNG)-RELATED"/>
    <property type="match status" value="1"/>
</dbReference>
<protein>
    <submittedName>
        <fullName evidence="10">Fungal-specific transcription factor domain-containing protein</fullName>
    </submittedName>
</protein>
<dbReference type="InterPro" id="IPR001138">
    <property type="entry name" value="Zn2Cys6_DnaBD"/>
</dbReference>
<dbReference type="GO" id="GO:0006351">
    <property type="term" value="P:DNA-templated transcription"/>
    <property type="evidence" value="ECO:0007669"/>
    <property type="project" value="InterPro"/>
</dbReference>
<keyword evidence="7" id="KW-0539">Nucleus</keyword>
<comment type="caution">
    <text evidence="10">The sequence shown here is derived from an EMBL/GenBank/DDBJ whole genome shotgun (WGS) entry which is preliminary data.</text>
</comment>
<dbReference type="CDD" id="cd00067">
    <property type="entry name" value="GAL4"/>
    <property type="match status" value="1"/>
</dbReference>
<evidence type="ECO:0000256" key="2">
    <source>
        <dbReference type="ARBA" id="ARBA00022723"/>
    </source>
</evidence>
<evidence type="ECO:0000256" key="4">
    <source>
        <dbReference type="ARBA" id="ARBA00023015"/>
    </source>
</evidence>
<sequence length="823" mass="92228">MAQTYEAQTSNVGGHRYQPDGDDGSLHPAKRQRILACKRCRHRKQKCDGDGASPCSNCKKANEECSPTEPTLMRARYKADYVQSLEQRLGQLERLVPPEASVHLDSNFGSGEDDGRAHEEEGVRQVPLASRSFNDATVHTTIPPPPLHESNNTENEPPPAHAPLRTAMPTHSQYHEPSRPIDIWPSSGMHIYDGSASPTQTHQSQSTHVSASGASGSPSSYPFLQTTHGGPSQEQPLVTPGGNIIGLVGSLPSSALRQNLGPRPASLETYLNQLAIWPDSIPAHVEEHLIDVYFNNANRRWPFLLKDTFHSWHACWKKRSAEQRHHGDLWQGFFVNMLFAVSLLLDPKQPLSVSHTSQNFYDQAVNHYLPAVLRHPSRLLHVQAYVMMAIHALFSPSTEQISLIISSAVRYCVVARFHLIEAEPEPVDAATRVEIQLRRRAFWAAYSLDRLACGVLRLPFSIADDNITVPHFDNIDDSALVDGSFASNGSSTYTSVSSALHRDRCFQIQSEILNVTMRSDFAMNFDSLSDWRSYILSKLDDWKSQLLQAADSNTKSPTDERWIQIVYNHCLLYMHIPTKSNVRGPAGDWSVQASTRTILIFRKFQGYRTLPHPMLGLISQFSIGITILYCLWATPPKFRTESYNSKKVFEAIRACSNNLTIITERWESTKDLSDIFELLATEVPLAESVSRYDGERATKRISDEAAEEIRPKLPRVKSLVLNRETIRMIEEMISEDFPRDEDSTTTTTVDGYPGIGDKLDLSTSTLPMSMINQPFFTNGVPPLYHFPSPEFLSGDHSGNNELSGLSRSQTMDFPGTFSGYDMF</sequence>
<keyword evidence="4" id="KW-0805">Transcription regulation</keyword>
<dbReference type="Pfam" id="PF00172">
    <property type="entry name" value="Zn_clus"/>
    <property type="match status" value="1"/>
</dbReference>
<feature type="compositionally biased region" description="Low complexity" evidence="8">
    <location>
        <begin position="210"/>
        <end position="220"/>
    </location>
</feature>
<proteinExistence type="predicted"/>
<dbReference type="GO" id="GO:0005634">
    <property type="term" value="C:nucleus"/>
    <property type="evidence" value="ECO:0007669"/>
    <property type="project" value="UniProtKB-SubCell"/>
</dbReference>
<keyword evidence="2" id="KW-0479">Metal-binding</keyword>
<dbReference type="PROSITE" id="PS00463">
    <property type="entry name" value="ZN2_CY6_FUNGAL_1"/>
    <property type="match status" value="1"/>
</dbReference>
<keyword evidence="5" id="KW-0238">DNA-binding</keyword>
<feature type="compositionally biased region" description="Polar residues" evidence="8">
    <location>
        <begin position="131"/>
        <end position="140"/>
    </location>
</feature>
<feature type="region of interest" description="Disordered" evidence="8">
    <location>
        <begin position="45"/>
        <end position="65"/>
    </location>
</feature>
<dbReference type="Pfam" id="PF04082">
    <property type="entry name" value="Fungal_trans"/>
    <property type="match status" value="1"/>
</dbReference>
<feature type="compositionally biased region" description="Polar residues" evidence="8">
    <location>
        <begin position="196"/>
        <end position="209"/>
    </location>
</feature>
<evidence type="ECO:0000256" key="5">
    <source>
        <dbReference type="ARBA" id="ARBA00023125"/>
    </source>
</evidence>
<reference evidence="10" key="1">
    <citation type="journal article" date="2022" name="bioRxiv">
        <title>Deciphering the potential niche of two novel black yeast fungi from a biological soil crust based on their genomes, phenotypes, and melanin regulation.</title>
        <authorList>
            <consortium name="DOE Joint Genome Institute"/>
            <person name="Carr E.C."/>
            <person name="Barton Q."/>
            <person name="Grambo S."/>
            <person name="Sullivan M."/>
            <person name="Renfro C.M."/>
            <person name="Kuo A."/>
            <person name="Pangilinan J."/>
            <person name="Lipzen A."/>
            <person name="Keymanesh K."/>
            <person name="Savage E."/>
            <person name="Barry K."/>
            <person name="Grigoriev I.V."/>
            <person name="Riekhof W.R."/>
            <person name="Harris S.S."/>
        </authorList>
    </citation>
    <scope>NUCLEOTIDE SEQUENCE</scope>
    <source>
        <strain evidence="10">JF 03-4F</strain>
    </source>
</reference>
<feature type="region of interest" description="Disordered" evidence="8">
    <location>
        <begin position="100"/>
        <end position="241"/>
    </location>
</feature>
<dbReference type="EMBL" id="MU404354">
    <property type="protein sequence ID" value="KAI1613449.1"/>
    <property type="molecule type" value="Genomic_DNA"/>
</dbReference>
<dbReference type="SMART" id="SM00906">
    <property type="entry name" value="Fungal_trans"/>
    <property type="match status" value="1"/>
</dbReference>
<evidence type="ECO:0000256" key="6">
    <source>
        <dbReference type="ARBA" id="ARBA00023163"/>
    </source>
</evidence>
<dbReference type="InterPro" id="IPR036864">
    <property type="entry name" value="Zn2-C6_fun-type_DNA-bd_sf"/>
</dbReference>
<dbReference type="Gene3D" id="4.10.240.10">
    <property type="entry name" value="Zn(2)-C6 fungal-type DNA-binding domain"/>
    <property type="match status" value="1"/>
</dbReference>
<dbReference type="InterPro" id="IPR052202">
    <property type="entry name" value="Yeast_MetPath_Reg"/>
</dbReference>
<dbReference type="GO" id="GO:0008270">
    <property type="term" value="F:zinc ion binding"/>
    <property type="evidence" value="ECO:0007669"/>
    <property type="project" value="InterPro"/>
</dbReference>
<feature type="domain" description="Zn(2)-C6 fungal-type" evidence="9">
    <location>
        <begin position="36"/>
        <end position="66"/>
    </location>
</feature>
<feature type="region of interest" description="Disordered" evidence="8">
    <location>
        <begin position="1"/>
        <end position="29"/>
    </location>
</feature>
<feature type="compositionally biased region" description="Polar residues" evidence="8">
    <location>
        <begin position="1"/>
        <end position="12"/>
    </location>
</feature>
<dbReference type="GO" id="GO:0043565">
    <property type="term" value="F:sequence-specific DNA binding"/>
    <property type="evidence" value="ECO:0007669"/>
    <property type="project" value="TreeGrafter"/>
</dbReference>
<evidence type="ECO:0000256" key="1">
    <source>
        <dbReference type="ARBA" id="ARBA00004123"/>
    </source>
</evidence>
<keyword evidence="11" id="KW-1185">Reference proteome</keyword>
<evidence type="ECO:0000259" key="9">
    <source>
        <dbReference type="PROSITE" id="PS50048"/>
    </source>
</evidence>
<evidence type="ECO:0000256" key="7">
    <source>
        <dbReference type="ARBA" id="ARBA00023242"/>
    </source>
</evidence>
<evidence type="ECO:0000256" key="8">
    <source>
        <dbReference type="SAM" id="MobiDB-lite"/>
    </source>
</evidence>
<name>A0AAN6IFC8_9EURO</name>
<accession>A0AAN6IFC8</accession>
<dbReference type="PROSITE" id="PS50048">
    <property type="entry name" value="ZN2_CY6_FUNGAL_2"/>
    <property type="match status" value="1"/>
</dbReference>
<dbReference type="Proteomes" id="UP001203852">
    <property type="component" value="Unassembled WGS sequence"/>
</dbReference>
<dbReference type="GO" id="GO:0045944">
    <property type="term" value="P:positive regulation of transcription by RNA polymerase II"/>
    <property type="evidence" value="ECO:0007669"/>
    <property type="project" value="TreeGrafter"/>
</dbReference>
<evidence type="ECO:0000256" key="3">
    <source>
        <dbReference type="ARBA" id="ARBA00022833"/>
    </source>
</evidence>
<gene>
    <name evidence="10" type="ORF">EDD36DRAFT_265964</name>
</gene>
<dbReference type="SMART" id="SM00066">
    <property type="entry name" value="GAL4"/>
    <property type="match status" value="1"/>
</dbReference>
<dbReference type="GO" id="GO:0000981">
    <property type="term" value="F:DNA-binding transcription factor activity, RNA polymerase II-specific"/>
    <property type="evidence" value="ECO:0007669"/>
    <property type="project" value="InterPro"/>
</dbReference>
<organism evidence="10 11">
    <name type="scientific">Exophiala viscosa</name>
    <dbReference type="NCBI Taxonomy" id="2486360"/>
    <lineage>
        <taxon>Eukaryota</taxon>
        <taxon>Fungi</taxon>
        <taxon>Dikarya</taxon>
        <taxon>Ascomycota</taxon>
        <taxon>Pezizomycotina</taxon>
        <taxon>Eurotiomycetes</taxon>
        <taxon>Chaetothyriomycetidae</taxon>
        <taxon>Chaetothyriales</taxon>
        <taxon>Herpotrichiellaceae</taxon>
        <taxon>Exophiala</taxon>
    </lineage>
</organism>
<dbReference type="CDD" id="cd12148">
    <property type="entry name" value="fungal_TF_MHR"/>
    <property type="match status" value="1"/>
</dbReference>
<evidence type="ECO:0000313" key="11">
    <source>
        <dbReference type="Proteomes" id="UP001203852"/>
    </source>
</evidence>
<dbReference type="AlphaFoldDB" id="A0AAN6IFC8"/>
<evidence type="ECO:0000313" key="10">
    <source>
        <dbReference type="EMBL" id="KAI1613449.1"/>
    </source>
</evidence>
<dbReference type="PANTHER" id="PTHR47782:SF12">
    <property type="entry name" value="ZN(II)2CYS6 TRANSCRIPTION FACTOR (EUROFUNG)"/>
    <property type="match status" value="1"/>
</dbReference>
<dbReference type="InterPro" id="IPR007219">
    <property type="entry name" value="XnlR_reg_dom"/>
</dbReference>
<keyword evidence="3" id="KW-0862">Zinc</keyword>
<feature type="compositionally biased region" description="Polar residues" evidence="8">
    <location>
        <begin position="222"/>
        <end position="236"/>
    </location>
</feature>
<keyword evidence="6" id="KW-0804">Transcription</keyword>
<comment type="subcellular location">
    <subcellularLocation>
        <location evidence="1">Nucleus</location>
    </subcellularLocation>
</comment>
<feature type="compositionally biased region" description="Basic and acidic residues" evidence="8">
    <location>
        <begin position="113"/>
        <end position="123"/>
    </location>
</feature>
<dbReference type="SUPFAM" id="SSF57701">
    <property type="entry name" value="Zn2/Cys6 DNA-binding domain"/>
    <property type="match status" value="1"/>
</dbReference>